<keyword evidence="1" id="KW-0472">Membrane</keyword>
<sequence>MTEIELFPTVLEATRPEAVSPVPDLVRLAVVGRQRQVDLSLPLDVPVALLVPEVVRLFAGAEDGPEDVVWVLVAAESEVPLDPGGTLREAGVAQDDVLYLRGRRTVAAPTLYDDVVDAAARLNRSGHAGWDAAGARRIAYLGIGLAAAAWVYLVLVDASSPRRAALLGLTAFATVTLLVVATIFARSGGAAQIGAALGLAGLPVAAAGCWAALSPYGDLALAGGALAMVTLCVAGCRLTGAGLAGFTATGTFFGCGALALAAQWIGVTGVATAVGLAAGATIATAAIPRLTVRWDHSRADVLPPGGVDVGQRVTRARARRGGLSAGLAVAACSGAVAVVWAEPAPSWTTLAFGLACAAALGLPRPAARTSVMRAATGLPAVALLVAVAGAAVGGDASMSAAGASALLAGAVVLAAVGAGSARPHPRWRALLSLGSYLAFALVVPAGWAAGAAAGWGVG</sequence>
<feature type="transmembrane region" description="Helical" evidence="1">
    <location>
        <begin position="138"/>
        <end position="158"/>
    </location>
</feature>
<keyword evidence="4" id="KW-1185">Reference proteome</keyword>
<dbReference type="Pfam" id="PF19053">
    <property type="entry name" value="EccD"/>
    <property type="match status" value="1"/>
</dbReference>
<evidence type="ECO:0000256" key="1">
    <source>
        <dbReference type="SAM" id="Phobius"/>
    </source>
</evidence>
<feature type="transmembrane region" description="Helical" evidence="1">
    <location>
        <begin position="374"/>
        <end position="394"/>
    </location>
</feature>
<dbReference type="STRING" id="228230.RMCC_4932"/>
<dbReference type="Gene3D" id="3.10.20.90">
    <property type="entry name" value="Phosphatidylinositol 3-kinase Catalytic Subunit, Chain A, domain 1"/>
    <property type="match status" value="1"/>
</dbReference>
<gene>
    <name evidence="3" type="ORF">RMCC_4932</name>
</gene>
<keyword evidence="1" id="KW-0812">Transmembrane</keyword>
<feature type="transmembrane region" description="Helical" evidence="1">
    <location>
        <begin position="321"/>
        <end position="340"/>
    </location>
</feature>
<feature type="transmembrane region" description="Helical" evidence="1">
    <location>
        <begin position="270"/>
        <end position="288"/>
    </location>
</feature>
<feature type="transmembrane region" description="Helical" evidence="1">
    <location>
        <begin position="192"/>
        <end position="213"/>
    </location>
</feature>
<dbReference type="Proteomes" id="UP000069443">
    <property type="component" value="Unassembled WGS sequence"/>
</dbReference>
<dbReference type="OrthoDB" id="4641759at2"/>
<evidence type="ECO:0000259" key="2">
    <source>
        <dbReference type="Pfam" id="PF19053"/>
    </source>
</evidence>
<reference evidence="4" key="2">
    <citation type="submission" date="2016-02" db="EMBL/GenBank/DDBJ databases">
        <title>Draft genome sequence of five rapidly growing Mycobacterium species.</title>
        <authorList>
            <person name="Katahira K."/>
            <person name="Gotou Y."/>
            <person name="Iida K."/>
            <person name="Ogura Y."/>
            <person name="Hayashi T."/>
        </authorList>
    </citation>
    <scope>NUCLEOTIDE SEQUENCE [LARGE SCALE GENOMIC DNA]</scope>
    <source>
        <strain evidence="4">JCM15298</strain>
    </source>
</reference>
<dbReference type="InterPro" id="IPR044049">
    <property type="entry name" value="EccD_transm"/>
</dbReference>
<dbReference type="AlphaFoldDB" id="A0A117IBI7"/>
<keyword evidence="1" id="KW-1133">Transmembrane helix</keyword>
<protein>
    <recommendedName>
        <fullName evidence="2">EccD-like transmembrane domain-containing protein</fullName>
    </recommendedName>
</protein>
<organism evidence="3 4">
    <name type="scientific">Mycolicibacterium canariasense</name>
    <name type="common">Mycobacterium canariasense</name>
    <dbReference type="NCBI Taxonomy" id="228230"/>
    <lineage>
        <taxon>Bacteria</taxon>
        <taxon>Bacillati</taxon>
        <taxon>Actinomycetota</taxon>
        <taxon>Actinomycetes</taxon>
        <taxon>Mycobacteriales</taxon>
        <taxon>Mycobacteriaceae</taxon>
        <taxon>Mycolicibacterium</taxon>
    </lineage>
</organism>
<comment type="caution">
    <text evidence="3">The sequence shown here is derived from an EMBL/GenBank/DDBJ whole genome shotgun (WGS) entry which is preliminary data.</text>
</comment>
<evidence type="ECO:0000313" key="4">
    <source>
        <dbReference type="Proteomes" id="UP000069443"/>
    </source>
</evidence>
<feature type="domain" description="EccD-like transmembrane" evidence="2">
    <location>
        <begin position="137"/>
        <end position="445"/>
    </location>
</feature>
<dbReference type="EMBL" id="BCSY01000078">
    <property type="protein sequence ID" value="GAS97967.1"/>
    <property type="molecule type" value="Genomic_DNA"/>
</dbReference>
<feature type="transmembrane region" description="Helical" evidence="1">
    <location>
        <begin position="433"/>
        <end position="457"/>
    </location>
</feature>
<feature type="transmembrane region" description="Helical" evidence="1">
    <location>
        <begin position="400"/>
        <end position="421"/>
    </location>
</feature>
<accession>A0A117IBI7</accession>
<dbReference type="RefSeq" id="WP_062658814.1">
    <property type="nucleotide sequence ID" value="NZ_BCSY01000078.1"/>
</dbReference>
<name>A0A117IBI7_MYCCR</name>
<reference evidence="4" key="1">
    <citation type="journal article" date="2016" name="Genome Announc.">
        <title>Draft Genome Sequences of Five Rapidly Growing Mycobacterium Species, M. thermoresistibile, M. fortuitum subsp. acetamidolyticum, M. canariasense, M. brisbanense, and M. novocastrense.</title>
        <authorList>
            <person name="Katahira K."/>
            <person name="Ogura Y."/>
            <person name="Gotoh Y."/>
            <person name="Hayashi T."/>
        </authorList>
    </citation>
    <scope>NUCLEOTIDE SEQUENCE [LARGE SCALE GENOMIC DNA]</scope>
    <source>
        <strain evidence="4">JCM15298</strain>
    </source>
</reference>
<proteinExistence type="predicted"/>
<dbReference type="Pfam" id="PF08817">
    <property type="entry name" value="YukD"/>
    <property type="match status" value="1"/>
</dbReference>
<feature type="transmembrane region" description="Helical" evidence="1">
    <location>
        <begin position="164"/>
        <end position="185"/>
    </location>
</feature>
<feature type="transmembrane region" description="Helical" evidence="1">
    <location>
        <begin position="219"/>
        <end position="236"/>
    </location>
</feature>
<feature type="transmembrane region" description="Helical" evidence="1">
    <location>
        <begin position="346"/>
        <end position="362"/>
    </location>
</feature>
<dbReference type="InterPro" id="IPR024962">
    <property type="entry name" value="YukD-like"/>
</dbReference>
<evidence type="ECO:0000313" key="3">
    <source>
        <dbReference type="EMBL" id="GAS97967.1"/>
    </source>
</evidence>